<dbReference type="InParanoid" id="A0A316V3P5"/>
<feature type="transmembrane region" description="Helical" evidence="10">
    <location>
        <begin position="424"/>
        <end position="449"/>
    </location>
</feature>
<keyword evidence="12" id="KW-1185">Reference proteome</keyword>
<dbReference type="PANTHER" id="PTHR31030">
    <property type="entry name" value="PLASMA MEMBRANE FUSION PROTEIN PRM1"/>
    <property type="match status" value="1"/>
</dbReference>
<dbReference type="InterPro" id="IPR026777">
    <property type="entry name" value="PRM1"/>
</dbReference>
<dbReference type="Proteomes" id="UP000245771">
    <property type="component" value="Unassembled WGS sequence"/>
</dbReference>
<feature type="transmembrane region" description="Helical" evidence="10">
    <location>
        <begin position="634"/>
        <end position="654"/>
    </location>
</feature>
<organism evidence="11 12">
    <name type="scientific">Meira miltonrushii</name>
    <dbReference type="NCBI Taxonomy" id="1280837"/>
    <lineage>
        <taxon>Eukaryota</taxon>
        <taxon>Fungi</taxon>
        <taxon>Dikarya</taxon>
        <taxon>Basidiomycota</taxon>
        <taxon>Ustilaginomycotina</taxon>
        <taxon>Exobasidiomycetes</taxon>
        <taxon>Exobasidiales</taxon>
        <taxon>Brachybasidiaceae</taxon>
        <taxon>Meira</taxon>
    </lineage>
</organism>
<dbReference type="FunCoup" id="A0A316V3P5">
    <property type="interactions" value="2"/>
</dbReference>
<evidence type="ECO:0000313" key="12">
    <source>
        <dbReference type="Proteomes" id="UP000245771"/>
    </source>
</evidence>
<evidence type="ECO:0000256" key="8">
    <source>
        <dbReference type="ARBA" id="ARBA00023136"/>
    </source>
</evidence>
<keyword evidence="5 10" id="KW-0812">Transmembrane</keyword>
<dbReference type="EMBL" id="KZ819606">
    <property type="protein sequence ID" value="PWN32179.1"/>
    <property type="molecule type" value="Genomic_DNA"/>
</dbReference>
<dbReference type="AlphaFoldDB" id="A0A316V3P5"/>
<feature type="non-terminal residue" evidence="11">
    <location>
        <position position="655"/>
    </location>
</feature>
<comment type="subcellular location">
    <subcellularLocation>
        <location evidence="2 10">Cell membrane</location>
        <topology evidence="2 10">Multi-pass membrane protein</topology>
    </subcellularLocation>
</comment>
<dbReference type="GeneID" id="37018545"/>
<proteinExistence type="inferred from homology"/>
<evidence type="ECO:0000256" key="4">
    <source>
        <dbReference type="ARBA" id="ARBA00022475"/>
    </source>
</evidence>
<dbReference type="OrthoDB" id="10248838at2759"/>
<reference evidence="11 12" key="1">
    <citation type="journal article" date="2018" name="Mol. Biol. Evol.">
        <title>Broad Genomic Sampling Reveals a Smut Pathogenic Ancestry of the Fungal Clade Ustilaginomycotina.</title>
        <authorList>
            <person name="Kijpornyongpan T."/>
            <person name="Mondo S.J."/>
            <person name="Barry K."/>
            <person name="Sandor L."/>
            <person name="Lee J."/>
            <person name="Lipzen A."/>
            <person name="Pangilinan J."/>
            <person name="LaButti K."/>
            <person name="Hainaut M."/>
            <person name="Henrissat B."/>
            <person name="Grigoriev I.V."/>
            <person name="Spatafora J.W."/>
            <person name="Aime M.C."/>
        </authorList>
    </citation>
    <scope>NUCLEOTIDE SEQUENCE [LARGE SCALE GENOMIC DNA]</scope>
    <source>
        <strain evidence="11 12">MCA 3882</strain>
    </source>
</reference>
<dbReference type="GO" id="GO:0005886">
    <property type="term" value="C:plasma membrane"/>
    <property type="evidence" value="ECO:0007669"/>
    <property type="project" value="UniProtKB-SubCell"/>
</dbReference>
<name>A0A316V3P5_9BASI</name>
<sequence>MAWCHGQNERPPPSYIASIRSSSASSGQNGGRVIRNGEGFVLPWLGLRSRLFLSVFTPALASLLFVGVGVLSSSSDANKRANETKDQLMSACVATQKAASTLASMPYYFAQNFNEQTSEAIENTVHGLARVLLLAMTAIEKILTFMVNMYKSLLLCFIQLLVRGSLALLISAVDAMSGAVNDAAKAISVSIQGSINAINSSLRASLGALNDFAKLFHKSFTIPQVPIPDLSALQNIRLPSEIDGGLRKLNSSLPTLDDLKAKIDGLIQVPFEKMKTEVNSTLAQYEFDRSVLPIPAQTQLTFCQDSMDLTPIDTLASKVHHAANVGIGILVILALLVIAFYMLWQWWEFRSLRKHVERTITAFKAGHDEKDSSLAAMSEDQASLFKMMSFLQLSQHAFLASIFLPRAHRVGIRTTDGINRLRWWLAWITHPFPLAILAMGIVGLFGVLIQMAAIKLGEKQVKGETLAMLDDNAAQLQQAVNDHLQNISKDFANRSNAIILDAQNELNNGLLTWVNTTTSTMNSTLNQFMDGIAEVVNVTFANTPLFTPVQTFIGCIIGQKVAGIEKALTWIHDNAHVTFPLVNDTMLMLSNSTVQEALQPAQKEFAGEDDSQPGLLGSIADAYLNHLRKQRTMFIILIVFYLILLIIGTIFAIFH</sequence>
<feature type="transmembrane region" description="Helical" evidence="10">
    <location>
        <begin position="325"/>
        <end position="344"/>
    </location>
</feature>
<evidence type="ECO:0000256" key="1">
    <source>
        <dbReference type="ARBA" id="ARBA00002512"/>
    </source>
</evidence>
<evidence type="ECO:0000256" key="9">
    <source>
        <dbReference type="ARBA" id="ARBA00023180"/>
    </source>
</evidence>
<comment type="caution">
    <text evidence="10">Lacks conserved residue(s) required for the propagation of feature annotation.</text>
</comment>
<accession>A0A316V3P5</accession>
<keyword evidence="9" id="KW-0325">Glycoprotein</keyword>
<dbReference type="PANTHER" id="PTHR31030:SF1">
    <property type="entry name" value="PLASMA MEMBRANE FUSION PROTEIN PRM1"/>
    <property type="match status" value="1"/>
</dbReference>
<gene>
    <name evidence="11" type="ORF">FA14DRAFT_126849</name>
</gene>
<feature type="transmembrane region" description="Helical" evidence="10">
    <location>
        <begin position="51"/>
        <end position="71"/>
    </location>
</feature>
<protein>
    <recommendedName>
        <fullName evidence="10">Plasma membrane fusion protein PRM1</fullName>
    </recommendedName>
</protein>
<keyword evidence="6 10" id="KW-0184">Conjugation</keyword>
<keyword evidence="8 10" id="KW-0472">Membrane</keyword>
<comment type="function">
    <text evidence="1 10">Involved in cell fusion during mating by stabilizing the plasma membrane fusion event.</text>
</comment>
<dbReference type="RefSeq" id="XP_025352481.1">
    <property type="nucleotide sequence ID" value="XM_025496764.1"/>
</dbReference>
<evidence type="ECO:0000256" key="10">
    <source>
        <dbReference type="RuleBase" id="RU366035"/>
    </source>
</evidence>
<dbReference type="STRING" id="1280837.A0A316V3P5"/>
<evidence type="ECO:0000256" key="3">
    <source>
        <dbReference type="ARBA" id="ARBA00010780"/>
    </source>
</evidence>
<keyword evidence="7 10" id="KW-1133">Transmembrane helix</keyword>
<evidence type="ECO:0000256" key="5">
    <source>
        <dbReference type="ARBA" id="ARBA00022692"/>
    </source>
</evidence>
<dbReference type="GO" id="GO:0043332">
    <property type="term" value="C:mating projection tip"/>
    <property type="evidence" value="ECO:0007669"/>
    <property type="project" value="UniProtKB-UniRule"/>
</dbReference>
<dbReference type="GO" id="GO:0032220">
    <property type="term" value="P:plasma membrane fusion involved in cytogamy"/>
    <property type="evidence" value="ECO:0007669"/>
    <property type="project" value="TreeGrafter"/>
</dbReference>
<keyword evidence="4 10" id="KW-1003">Cell membrane</keyword>
<evidence type="ECO:0000313" key="11">
    <source>
        <dbReference type="EMBL" id="PWN32179.1"/>
    </source>
</evidence>
<evidence type="ECO:0000256" key="7">
    <source>
        <dbReference type="ARBA" id="ARBA00022989"/>
    </source>
</evidence>
<evidence type="ECO:0000256" key="6">
    <source>
        <dbReference type="ARBA" id="ARBA00022971"/>
    </source>
</evidence>
<comment type="similarity">
    <text evidence="3 10">Belongs to the PRM1 family.</text>
</comment>
<evidence type="ECO:0000256" key="2">
    <source>
        <dbReference type="ARBA" id="ARBA00004651"/>
    </source>
</evidence>